<keyword evidence="2" id="KW-1185">Reference proteome</keyword>
<comment type="caution">
    <text evidence="1">The sequence shown here is derived from an EMBL/GenBank/DDBJ whole genome shotgun (WGS) entry which is preliminary data.</text>
</comment>
<dbReference type="EMBL" id="BAAANE010000001">
    <property type="protein sequence ID" value="GAA1620318.1"/>
    <property type="molecule type" value="Genomic_DNA"/>
</dbReference>
<dbReference type="RefSeq" id="WP_344107920.1">
    <property type="nucleotide sequence ID" value="NZ_BAAANE010000001.1"/>
</dbReference>
<sequence length="256" mass="28228">MLSPASPLFREARYLLEEELVVRDTALYHSVLAAVAAGNSTRGGIANYVGRKATDIGHHLVVLEDSGLLRRQTDIFRPGRSTYHVAEPLVVFYQVVMRPQWGLLESGRATNVWEAAKARFSSQVVGPHFEQLCREFAVAAPEALFGELPGEIGAGVVADHYRRTQIEVDVVVLAPAAPGNRRKILSLGEVKWGEVMGRRHIERLSRARQLLSGDYDTTDTILACYSGAGFERDLDPQVLTIGLNQVYGDQLYGGRL</sequence>
<gene>
    <name evidence="1" type="ORF">GCM10009744_03940</name>
</gene>
<organism evidence="1 2">
    <name type="scientific">Kribbella alba</name>
    <dbReference type="NCBI Taxonomy" id="190197"/>
    <lineage>
        <taxon>Bacteria</taxon>
        <taxon>Bacillati</taxon>
        <taxon>Actinomycetota</taxon>
        <taxon>Actinomycetes</taxon>
        <taxon>Propionibacteriales</taxon>
        <taxon>Kribbellaceae</taxon>
        <taxon>Kribbella</taxon>
    </lineage>
</organism>
<dbReference type="Proteomes" id="UP001501319">
    <property type="component" value="Unassembled WGS sequence"/>
</dbReference>
<evidence type="ECO:0000313" key="2">
    <source>
        <dbReference type="Proteomes" id="UP001501319"/>
    </source>
</evidence>
<protein>
    <recommendedName>
        <fullName evidence="3">DUF234 domain-containing protein</fullName>
    </recommendedName>
</protein>
<reference evidence="2" key="1">
    <citation type="journal article" date="2019" name="Int. J. Syst. Evol. Microbiol.">
        <title>The Global Catalogue of Microorganisms (GCM) 10K type strain sequencing project: providing services to taxonomists for standard genome sequencing and annotation.</title>
        <authorList>
            <consortium name="The Broad Institute Genomics Platform"/>
            <consortium name="The Broad Institute Genome Sequencing Center for Infectious Disease"/>
            <person name="Wu L."/>
            <person name="Ma J."/>
        </authorList>
    </citation>
    <scope>NUCLEOTIDE SEQUENCE [LARGE SCALE GENOMIC DNA]</scope>
    <source>
        <strain evidence="2">JCM 14306</strain>
    </source>
</reference>
<accession>A0ABP4QV68</accession>
<name>A0ABP4QV68_9ACTN</name>
<dbReference type="PANTHER" id="PTHR34704">
    <property type="entry name" value="ATPASE"/>
    <property type="match status" value="1"/>
</dbReference>
<evidence type="ECO:0000313" key="1">
    <source>
        <dbReference type="EMBL" id="GAA1620318.1"/>
    </source>
</evidence>
<dbReference type="PANTHER" id="PTHR34704:SF2">
    <property type="entry name" value="ATPASE"/>
    <property type="match status" value="1"/>
</dbReference>
<proteinExistence type="predicted"/>
<evidence type="ECO:0008006" key="3">
    <source>
        <dbReference type="Google" id="ProtNLM"/>
    </source>
</evidence>